<accession>A0A1L9QR88</accession>
<reference evidence="1" key="1">
    <citation type="submission" date="2016-10" db="EMBL/GenBank/DDBJ databases">
        <title>CRISPR-Cas defence system in Roseofilum reptotaenium: evidence of a bacteriophage-cyanobacterium arms race in the coral black band disease.</title>
        <authorList>
            <person name="Buerger P."/>
            <person name="Wood-Charlson E.M."/>
            <person name="Weynberg K.D."/>
            <person name="Willis B."/>
            <person name="Van Oppen M.J."/>
        </authorList>
    </citation>
    <scope>NUCLEOTIDE SEQUENCE [LARGE SCALE GENOMIC DNA]</scope>
    <source>
        <strain evidence="1">AO1-A</strain>
    </source>
</reference>
<organism evidence="1 2">
    <name type="scientific">Roseofilum reptotaenium AO1-A</name>
    <dbReference type="NCBI Taxonomy" id="1925591"/>
    <lineage>
        <taxon>Bacteria</taxon>
        <taxon>Bacillati</taxon>
        <taxon>Cyanobacteriota</taxon>
        <taxon>Cyanophyceae</taxon>
        <taxon>Desertifilales</taxon>
        <taxon>Desertifilaceae</taxon>
        <taxon>Roseofilum</taxon>
    </lineage>
</organism>
<name>A0A1L9QR88_9CYAN</name>
<evidence type="ECO:0000313" key="1">
    <source>
        <dbReference type="EMBL" id="OJJ25163.1"/>
    </source>
</evidence>
<comment type="caution">
    <text evidence="1">The sequence shown here is derived from an EMBL/GenBank/DDBJ whole genome shotgun (WGS) entry which is preliminary data.</text>
</comment>
<sequence>MDTYIRQARSLVNKYFHSNSIEVSKLVDHELVRARLKASQKSTPKGIRVVVSGNRLYLRFKTATKPSMVNNTCNESFTRDECINALAKALAVFDKLKETESESEFWSWYESEIKGTVSLENDIITIGDAIEIVKKNYLNGYDKCRRDRSDEKLRTNTLSIVLNSKLFGILMHLSSLESA</sequence>
<protein>
    <submittedName>
        <fullName evidence="1">Uncharacterized protein</fullName>
    </submittedName>
</protein>
<evidence type="ECO:0000313" key="2">
    <source>
        <dbReference type="Proteomes" id="UP000183940"/>
    </source>
</evidence>
<proteinExistence type="predicted"/>
<keyword evidence="2" id="KW-1185">Reference proteome</keyword>
<gene>
    <name evidence="1" type="ORF">BI308_12475</name>
</gene>
<dbReference type="EMBL" id="MLAW01000020">
    <property type="protein sequence ID" value="OJJ25163.1"/>
    <property type="molecule type" value="Genomic_DNA"/>
</dbReference>
<dbReference type="STRING" id="1925591.BI308_12475"/>
<dbReference type="Proteomes" id="UP000183940">
    <property type="component" value="Unassembled WGS sequence"/>
</dbReference>
<dbReference type="AlphaFoldDB" id="A0A1L9QR88"/>